<dbReference type="InterPro" id="IPR050476">
    <property type="entry name" value="Insect_CytP450_Detox"/>
</dbReference>
<evidence type="ECO:0000256" key="9">
    <source>
        <dbReference type="ARBA" id="ARBA00023002"/>
    </source>
</evidence>
<evidence type="ECO:0000256" key="5">
    <source>
        <dbReference type="ARBA" id="ARBA00022617"/>
    </source>
</evidence>
<keyword evidence="12 14" id="KW-0472">Membrane</keyword>
<protein>
    <submittedName>
        <fullName evidence="15">Cytochrome P450 6k1</fullName>
    </submittedName>
</protein>
<comment type="similarity">
    <text evidence="4">Belongs to the cytochrome P450 family.</text>
</comment>
<comment type="cofactor">
    <cofactor evidence="1 13">
        <name>heme</name>
        <dbReference type="ChEBI" id="CHEBI:30413"/>
    </cofactor>
</comment>
<organism evidence="15 16">
    <name type="scientific">Cyphomyrmex costatus</name>
    <dbReference type="NCBI Taxonomy" id="456900"/>
    <lineage>
        <taxon>Eukaryota</taxon>
        <taxon>Metazoa</taxon>
        <taxon>Ecdysozoa</taxon>
        <taxon>Arthropoda</taxon>
        <taxon>Hexapoda</taxon>
        <taxon>Insecta</taxon>
        <taxon>Pterygota</taxon>
        <taxon>Neoptera</taxon>
        <taxon>Endopterygota</taxon>
        <taxon>Hymenoptera</taxon>
        <taxon>Apocrita</taxon>
        <taxon>Aculeata</taxon>
        <taxon>Formicoidea</taxon>
        <taxon>Formicidae</taxon>
        <taxon>Myrmicinae</taxon>
        <taxon>Cyphomyrmex</taxon>
    </lineage>
</organism>
<dbReference type="PANTHER" id="PTHR24292">
    <property type="entry name" value="CYTOCHROME P450"/>
    <property type="match status" value="1"/>
</dbReference>
<dbReference type="SUPFAM" id="SSF48264">
    <property type="entry name" value="Cytochrome P450"/>
    <property type="match status" value="3"/>
</dbReference>
<reference evidence="15 16" key="1">
    <citation type="submission" date="2016-03" db="EMBL/GenBank/DDBJ databases">
        <title>Cyphomyrmex costatus WGS genome.</title>
        <authorList>
            <person name="Nygaard S."/>
            <person name="Hu H."/>
            <person name="Boomsma J."/>
            <person name="Zhang G."/>
        </authorList>
    </citation>
    <scope>NUCLEOTIDE SEQUENCE [LARGE SCALE GENOMIC DNA]</scope>
    <source>
        <strain evidence="15">MS0001</strain>
        <tissue evidence="15">Whole body</tissue>
    </source>
</reference>
<keyword evidence="16" id="KW-1185">Reference proteome</keyword>
<evidence type="ECO:0000256" key="3">
    <source>
        <dbReference type="ARBA" id="ARBA00004406"/>
    </source>
</evidence>
<evidence type="ECO:0000256" key="13">
    <source>
        <dbReference type="PIRSR" id="PIRSR602401-1"/>
    </source>
</evidence>
<dbReference type="GO" id="GO:0005506">
    <property type="term" value="F:iron ion binding"/>
    <property type="evidence" value="ECO:0007669"/>
    <property type="project" value="InterPro"/>
</dbReference>
<sequence>MAFITAYWSLDGIIVLMTFILTVYFYMTYKFNYWKKRGVLHALPISIFGNFTDCLLLKRSPGYLLKDIYDQGKGMPYVGFYILDKPFLMIRDRNLIKNVLIKDFNYFNDRYCTPDITDSLAYTNLFFIKNPTWKLLRTKLTPNFTSRKLKQTFELMLKCSDNLDTYLESLSLEDKDVELEMKDLSSKFFMNIIATTAFGLNVDSLNNPDNEFRKYGKQIFEIGILHGYDFLMVLFIPSLVHFMSAKVYNKKVTDFLRNLFWQTITERIKSGEKRNDFIDIFIELKTSYGDQNSETGFKFDGDHLLAQAASFFAASFETSSTTVSFTLYELAKHPEIQDRLRKEILDALDQTDGKITYDMVLSLSYLDMVVSEVLRMYPALPFLDRVTTETYKIPDSDLVLEKNTPISISLLGVHYDPEYFPNPDEFDPERFTEENKRNRSSYVYLPFGDGPHTCIGIRMGLLQVKLGIITILRKYEVIPSEKTLIPMDSCKMALITTYWGLDGMIILTTFIITAYLYMTRKFKYWKKRGILEITPMPFFGNFKECLFQKKAPGYFLKDLYEETKDLPYVGFYVLDKPFLLIRDRELVKNILVKDFNYFSDRYNTADPVDRIGYANLFFIRNPAWKVVRTKLTPFFTSGKMKKMFDLMLICVKNLDEYLDALELEGNGKTIEVRELTAKFATDIIGSTAYGLDVNSFKDPNAEFRKYGKMIFQYDTYRSFEMLAIFFLPAIVRLTRIKMFGKEPTDFMRKVFWETLTQRMKSGLKRNDLIDILLEIKNNNNNDQDLKDFTFDGDDLLAQAASFFSAGFETSSTTTTFALYELAMQPEIQKTLQKEIFEALEKSNGKITYDMVWSLPYLDMVVSEILRMYPPLGYLNRMAMQTYKVPEFNLVIEKGTPVYISMLGLHYDPKYFPNPNKFDPERFNEENKRNRPPCVYFPFGEGPHACIGNRFGLLQTKLTILKILSKCEVTPCKGQIIDVKDISSKLTMDVISSTAYGLDVNTFKDSNLNFQKYGKMIFKNNYVRALEMLAIFFLPDIVRIARLKVFGAETTVFLRKLFWEVITKRMDSGEKRHDLIDILIELKKNSHDDRIEDFEFDGDDLMAQAASFFSAGFDTSSVPVAFTLYELALHPDIQNTLRKEMHQALHNSDGKVTYDMIISLPYMDMVILETLRKYPPLGYLNRMAMQTYKVPKFNLVIEKGTPIYIPMLGLHYDPEYFPNPEKFDPERFSEENKCNMPSCIYFPFGDGPHACIGTRFGLLLIKLTLIKILNKYEVTPCEKTMMPMIIDSAMAMTAPLNGIIYLNMRKANIVNN</sequence>
<keyword evidence="11" id="KW-0503">Monooxygenase</keyword>
<dbReference type="Proteomes" id="UP000078542">
    <property type="component" value="Unassembled WGS sequence"/>
</dbReference>
<keyword evidence="6 13" id="KW-0479">Metal-binding</keyword>
<keyword evidence="14" id="KW-0812">Transmembrane</keyword>
<feature type="transmembrane region" description="Helical" evidence="14">
    <location>
        <begin position="498"/>
        <end position="518"/>
    </location>
</feature>
<evidence type="ECO:0000256" key="2">
    <source>
        <dbReference type="ARBA" id="ARBA00004174"/>
    </source>
</evidence>
<dbReference type="PANTHER" id="PTHR24292:SF45">
    <property type="entry name" value="CYTOCHROME P450 6G1-RELATED"/>
    <property type="match status" value="1"/>
</dbReference>
<feature type="transmembrane region" description="Helical" evidence="14">
    <location>
        <begin position="715"/>
        <end position="733"/>
    </location>
</feature>
<dbReference type="GO" id="GO:0004497">
    <property type="term" value="F:monooxygenase activity"/>
    <property type="evidence" value="ECO:0007669"/>
    <property type="project" value="UniProtKB-KW"/>
</dbReference>
<evidence type="ECO:0000256" key="10">
    <source>
        <dbReference type="ARBA" id="ARBA00023004"/>
    </source>
</evidence>
<dbReference type="EMBL" id="KQ978143">
    <property type="protein sequence ID" value="KYM96725.1"/>
    <property type="molecule type" value="Genomic_DNA"/>
</dbReference>
<keyword evidence="5 13" id="KW-0349">Heme</keyword>
<evidence type="ECO:0000256" key="1">
    <source>
        <dbReference type="ARBA" id="ARBA00001971"/>
    </source>
</evidence>
<name>A0A195C7V0_9HYME</name>
<evidence type="ECO:0000256" key="14">
    <source>
        <dbReference type="SAM" id="Phobius"/>
    </source>
</evidence>
<evidence type="ECO:0000256" key="8">
    <source>
        <dbReference type="ARBA" id="ARBA00022848"/>
    </source>
</evidence>
<evidence type="ECO:0000256" key="11">
    <source>
        <dbReference type="ARBA" id="ARBA00023033"/>
    </source>
</evidence>
<keyword evidence="7" id="KW-0256">Endoplasmic reticulum</keyword>
<accession>A0A195C7V0</accession>
<dbReference type="GO" id="GO:0016705">
    <property type="term" value="F:oxidoreductase activity, acting on paired donors, with incorporation or reduction of molecular oxygen"/>
    <property type="evidence" value="ECO:0007669"/>
    <property type="project" value="InterPro"/>
</dbReference>
<evidence type="ECO:0000313" key="15">
    <source>
        <dbReference type="EMBL" id="KYM96725.1"/>
    </source>
</evidence>
<proteinExistence type="inferred from homology"/>
<feature type="transmembrane region" description="Helical" evidence="14">
    <location>
        <begin position="6"/>
        <end position="27"/>
    </location>
</feature>
<keyword evidence="14" id="KW-1133">Transmembrane helix</keyword>
<feature type="binding site" description="axial binding residue" evidence="13">
    <location>
        <position position="945"/>
    </location>
    <ligand>
        <name>heme</name>
        <dbReference type="ChEBI" id="CHEBI:30413"/>
    </ligand>
    <ligandPart>
        <name>Fe</name>
        <dbReference type="ChEBI" id="CHEBI:18248"/>
    </ligandPart>
</feature>
<dbReference type="FunFam" id="1.10.630.10:FF:000182">
    <property type="entry name" value="Cytochrome P450 3A4"/>
    <property type="match status" value="1"/>
</dbReference>
<keyword evidence="10 13" id="KW-0408">Iron</keyword>
<dbReference type="FunFam" id="1.10.630.10:FF:000042">
    <property type="entry name" value="Cytochrome P450"/>
    <property type="match status" value="2"/>
</dbReference>
<dbReference type="PROSITE" id="PS00086">
    <property type="entry name" value="CYTOCHROME_P450"/>
    <property type="match status" value="3"/>
</dbReference>
<dbReference type="PRINTS" id="PR00385">
    <property type="entry name" value="P450"/>
</dbReference>
<evidence type="ECO:0000256" key="7">
    <source>
        <dbReference type="ARBA" id="ARBA00022824"/>
    </source>
</evidence>
<dbReference type="STRING" id="456900.A0A195C7V0"/>
<feature type="transmembrane region" description="Helical" evidence="14">
    <location>
        <begin position="222"/>
        <end position="243"/>
    </location>
</feature>
<dbReference type="InterPro" id="IPR001128">
    <property type="entry name" value="Cyt_P450"/>
</dbReference>
<evidence type="ECO:0000256" key="12">
    <source>
        <dbReference type="ARBA" id="ARBA00023136"/>
    </source>
</evidence>
<gene>
    <name evidence="15" type="ORF">ALC62_12517</name>
</gene>
<evidence type="ECO:0000256" key="6">
    <source>
        <dbReference type="ARBA" id="ARBA00022723"/>
    </source>
</evidence>
<dbReference type="InterPro" id="IPR002401">
    <property type="entry name" value="Cyt_P450_E_grp-I"/>
</dbReference>
<evidence type="ECO:0000313" key="16">
    <source>
        <dbReference type="Proteomes" id="UP000078542"/>
    </source>
</evidence>
<comment type="subcellular location">
    <subcellularLocation>
        <location evidence="3">Endoplasmic reticulum membrane</location>
        <topology evidence="3">Peripheral membrane protein</topology>
    </subcellularLocation>
    <subcellularLocation>
        <location evidence="2">Microsome membrane</location>
        <topology evidence="2">Peripheral membrane protein</topology>
    </subcellularLocation>
</comment>
<dbReference type="PRINTS" id="PR00463">
    <property type="entry name" value="EP450I"/>
</dbReference>
<keyword evidence="8" id="KW-0492">Microsome</keyword>
<dbReference type="Gene3D" id="1.10.630.10">
    <property type="entry name" value="Cytochrome P450"/>
    <property type="match status" value="3"/>
</dbReference>
<dbReference type="Pfam" id="PF00067">
    <property type="entry name" value="p450"/>
    <property type="match status" value="3"/>
</dbReference>
<evidence type="ECO:0000256" key="4">
    <source>
        <dbReference type="ARBA" id="ARBA00010617"/>
    </source>
</evidence>
<dbReference type="GO" id="GO:0020037">
    <property type="term" value="F:heme binding"/>
    <property type="evidence" value="ECO:0007669"/>
    <property type="project" value="InterPro"/>
</dbReference>
<dbReference type="InterPro" id="IPR036396">
    <property type="entry name" value="Cyt_P450_sf"/>
</dbReference>
<dbReference type="GO" id="GO:0005789">
    <property type="term" value="C:endoplasmic reticulum membrane"/>
    <property type="evidence" value="ECO:0007669"/>
    <property type="project" value="UniProtKB-SubCell"/>
</dbReference>
<dbReference type="InterPro" id="IPR017972">
    <property type="entry name" value="Cyt_P450_CS"/>
</dbReference>
<keyword evidence="9" id="KW-0560">Oxidoreductase</keyword>
<dbReference type="CDD" id="cd11056">
    <property type="entry name" value="CYP6-like"/>
    <property type="match status" value="3"/>
</dbReference>